<keyword evidence="2" id="KW-1185">Reference proteome</keyword>
<comment type="caution">
    <text evidence="1">The sequence shown here is derived from an EMBL/GenBank/DDBJ whole genome shotgun (WGS) entry which is preliminary data.</text>
</comment>
<evidence type="ECO:0000313" key="1">
    <source>
        <dbReference type="EMBL" id="GKV17093.1"/>
    </source>
</evidence>
<dbReference type="AlphaFoldDB" id="A0AAV5JR19"/>
<reference evidence="1 2" key="1">
    <citation type="journal article" date="2021" name="Commun. Biol.">
        <title>The genome of Shorea leprosula (Dipterocarpaceae) highlights the ecological relevance of drought in aseasonal tropical rainforests.</title>
        <authorList>
            <person name="Ng K.K.S."/>
            <person name="Kobayashi M.J."/>
            <person name="Fawcett J.A."/>
            <person name="Hatakeyama M."/>
            <person name="Paape T."/>
            <person name="Ng C.H."/>
            <person name="Ang C.C."/>
            <person name="Tnah L.H."/>
            <person name="Lee C.T."/>
            <person name="Nishiyama T."/>
            <person name="Sese J."/>
            <person name="O'Brien M.J."/>
            <person name="Copetti D."/>
            <person name="Mohd Noor M.I."/>
            <person name="Ong R.C."/>
            <person name="Putra M."/>
            <person name="Sireger I.Z."/>
            <person name="Indrioko S."/>
            <person name="Kosugi Y."/>
            <person name="Izuno A."/>
            <person name="Isagi Y."/>
            <person name="Lee S.L."/>
            <person name="Shimizu K.K."/>
        </authorList>
    </citation>
    <scope>NUCLEOTIDE SEQUENCE [LARGE SCALE GENOMIC DNA]</scope>
    <source>
        <strain evidence="1">214</strain>
    </source>
</reference>
<evidence type="ECO:0000313" key="2">
    <source>
        <dbReference type="Proteomes" id="UP001054252"/>
    </source>
</evidence>
<dbReference type="Proteomes" id="UP001054252">
    <property type="component" value="Unassembled WGS sequence"/>
</dbReference>
<accession>A0AAV5JR19</accession>
<protein>
    <submittedName>
        <fullName evidence="1">Uncharacterized protein</fullName>
    </submittedName>
</protein>
<sequence>MKAKQIVERTLFLRSFEAQSVRTQFSTKIRSLAAAETTAKDEEVIGEKWREMGSRSGKRENEGADREEVYLYRH</sequence>
<gene>
    <name evidence="1" type="ORF">SLEP1_g27638</name>
</gene>
<name>A0AAV5JR19_9ROSI</name>
<proteinExistence type="predicted"/>
<dbReference type="EMBL" id="BPVZ01000047">
    <property type="protein sequence ID" value="GKV17093.1"/>
    <property type="molecule type" value="Genomic_DNA"/>
</dbReference>
<organism evidence="1 2">
    <name type="scientific">Rubroshorea leprosula</name>
    <dbReference type="NCBI Taxonomy" id="152421"/>
    <lineage>
        <taxon>Eukaryota</taxon>
        <taxon>Viridiplantae</taxon>
        <taxon>Streptophyta</taxon>
        <taxon>Embryophyta</taxon>
        <taxon>Tracheophyta</taxon>
        <taxon>Spermatophyta</taxon>
        <taxon>Magnoliopsida</taxon>
        <taxon>eudicotyledons</taxon>
        <taxon>Gunneridae</taxon>
        <taxon>Pentapetalae</taxon>
        <taxon>rosids</taxon>
        <taxon>malvids</taxon>
        <taxon>Malvales</taxon>
        <taxon>Dipterocarpaceae</taxon>
        <taxon>Rubroshorea</taxon>
    </lineage>
</organism>